<dbReference type="PANTHER" id="PTHR11010:SF38">
    <property type="entry name" value="LYSOSOMAL PRO-X CARBOXYPEPTIDASE"/>
    <property type="match status" value="1"/>
</dbReference>
<sequence length="478" mass="52748">MAFFKLHLLLGACWALPAVSLTVPSKALWFQQKVSHFSASNATYLQRYYMDDKHWAGPGSPIFVIMGGEGGISPETGIFYPWVCEVLARQFGGLVLEPEHRFYGESLPYGPASYEAEHLKGAMTSQEALADAAELIRSTQLARNCTVTGTRGYCPVLVIGGSYPGFLAAMMRIRYPAVVDMAYASSAPLKFYSQEVGQYAYYAKVTESAEKSMKGCAAAVLQAFQKMMDFFQTANSSQIAQQFSVCEPVSQPADLADNLLFLAEQIFANLNMANYPPNSNTGLRRTCGSFIAAAGHRELEAFRFNVSAHLPAGESATARCGDWSGCGYGRDGEMWDFQTCSFEVEHIGFGSEEQMFPSHPWTMEWLKEHCMKRFAVRPQPKSLVDLWGFDEATLVSSTSRILFVNGLNDGWSVGGILQDLSKEKGLIAINLPNGAHHSELSHGGKETAEVRQVHQQILAIVGQWLEEIKHPKMLRIIA</sequence>
<evidence type="ECO:0000313" key="9">
    <source>
        <dbReference type="EMBL" id="CAL4790603.1"/>
    </source>
</evidence>
<name>A0A9P1D5H6_9DINO</name>
<dbReference type="InterPro" id="IPR029058">
    <property type="entry name" value="AB_hydrolase_fold"/>
</dbReference>
<evidence type="ECO:0000313" key="8">
    <source>
        <dbReference type="EMBL" id="CAL1156666.1"/>
    </source>
</evidence>
<evidence type="ECO:0000256" key="2">
    <source>
        <dbReference type="ARBA" id="ARBA00022670"/>
    </source>
</evidence>
<evidence type="ECO:0000313" key="7">
    <source>
        <dbReference type="EMBL" id="CAI4003291.1"/>
    </source>
</evidence>
<evidence type="ECO:0000313" key="10">
    <source>
        <dbReference type="Proteomes" id="UP001152797"/>
    </source>
</evidence>
<feature type="signal peptide" evidence="6">
    <location>
        <begin position="1"/>
        <end position="15"/>
    </location>
</feature>
<dbReference type="GO" id="GO:0070008">
    <property type="term" value="F:serine-type exopeptidase activity"/>
    <property type="evidence" value="ECO:0007669"/>
    <property type="project" value="InterPro"/>
</dbReference>
<dbReference type="Pfam" id="PF05577">
    <property type="entry name" value="Peptidase_S28"/>
    <property type="match status" value="1"/>
</dbReference>
<evidence type="ECO:0000256" key="3">
    <source>
        <dbReference type="ARBA" id="ARBA00022729"/>
    </source>
</evidence>
<dbReference type="OrthoDB" id="330834at2759"/>
<dbReference type="Gene3D" id="1.20.120.980">
    <property type="entry name" value="Serine carboxypeptidase S28, SKS domain"/>
    <property type="match status" value="1"/>
</dbReference>
<dbReference type="PANTHER" id="PTHR11010">
    <property type="entry name" value="PROTEASE S28 PRO-X CARBOXYPEPTIDASE-RELATED"/>
    <property type="match status" value="1"/>
</dbReference>
<dbReference type="GO" id="GO:0008239">
    <property type="term" value="F:dipeptidyl-peptidase activity"/>
    <property type="evidence" value="ECO:0007669"/>
    <property type="project" value="TreeGrafter"/>
</dbReference>
<comment type="similarity">
    <text evidence="1">Belongs to the peptidase S28 family.</text>
</comment>
<dbReference type="GO" id="GO:0006508">
    <property type="term" value="P:proteolysis"/>
    <property type="evidence" value="ECO:0007669"/>
    <property type="project" value="UniProtKB-KW"/>
</dbReference>
<dbReference type="InterPro" id="IPR008758">
    <property type="entry name" value="Peptidase_S28"/>
</dbReference>
<dbReference type="Gene3D" id="3.40.50.1820">
    <property type="entry name" value="alpha/beta hydrolase"/>
    <property type="match status" value="1"/>
</dbReference>
<dbReference type="EMBL" id="CAMXCT020003239">
    <property type="protein sequence ID" value="CAL1156666.1"/>
    <property type="molecule type" value="Genomic_DNA"/>
</dbReference>
<organism evidence="7">
    <name type="scientific">Cladocopium goreaui</name>
    <dbReference type="NCBI Taxonomy" id="2562237"/>
    <lineage>
        <taxon>Eukaryota</taxon>
        <taxon>Sar</taxon>
        <taxon>Alveolata</taxon>
        <taxon>Dinophyceae</taxon>
        <taxon>Suessiales</taxon>
        <taxon>Symbiodiniaceae</taxon>
        <taxon>Cladocopium</taxon>
    </lineage>
</organism>
<reference evidence="7" key="1">
    <citation type="submission" date="2022-10" db="EMBL/GenBank/DDBJ databases">
        <authorList>
            <person name="Chen Y."/>
            <person name="Dougan E. K."/>
            <person name="Chan C."/>
            <person name="Rhodes N."/>
            <person name="Thang M."/>
        </authorList>
    </citation>
    <scope>NUCLEOTIDE SEQUENCE</scope>
</reference>
<dbReference type="InterPro" id="IPR042269">
    <property type="entry name" value="Ser_carbopepase_S28_SKS"/>
</dbReference>
<evidence type="ECO:0000256" key="6">
    <source>
        <dbReference type="SAM" id="SignalP"/>
    </source>
</evidence>
<dbReference type="Proteomes" id="UP001152797">
    <property type="component" value="Unassembled WGS sequence"/>
</dbReference>
<protein>
    <submittedName>
        <fullName evidence="9">Dipeptidyl peptidase 2 (Dipeptidyl aminopeptidas e II) (Dipeptidyl peptidase 7) (Dipeptidyl peptidase II) (DPP II) (Quiescent cell proline dipeptidase)</fullName>
    </submittedName>
</protein>
<dbReference type="EMBL" id="CAMXCT010003239">
    <property type="protein sequence ID" value="CAI4003291.1"/>
    <property type="molecule type" value="Genomic_DNA"/>
</dbReference>
<dbReference type="AlphaFoldDB" id="A0A9P1D5H6"/>
<keyword evidence="3 6" id="KW-0732">Signal</keyword>
<keyword evidence="5" id="KW-0325">Glycoprotein</keyword>
<dbReference type="SUPFAM" id="SSF53474">
    <property type="entry name" value="alpha/beta-Hydrolases"/>
    <property type="match status" value="1"/>
</dbReference>
<proteinExistence type="inferred from homology"/>
<reference evidence="8" key="2">
    <citation type="submission" date="2024-04" db="EMBL/GenBank/DDBJ databases">
        <authorList>
            <person name="Chen Y."/>
            <person name="Shah S."/>
            <person name="Dougan E. K."/>
            <person name="Thang M."/>
            <person name="Chan C."/>
        </authorList>
    </citation>
    <scope>NUCLEOTIDE SEQUENCE [LARGE SCALE GENOMIC DNA]</scope>
</reference>
<evidence type="ECO:0000256" key="5">
    <source>
        <dbReference type="ARBA" id="ARBA00023180"/>
    </source>
</evidence>
<keyword evidence="2" id="KW-0645">Protease</keyword>
<keyword evidence="4" id="KW-0378">Hydrolase</keyword>
<keyword evidence="10" id="KW-1185">Reference proteome</keyword>
<feature type="chain" id="PRO_5043271031" evidence="6">
    <location>
        <begin position="16"/>
        <end position="478"/>
    </location>
</feature>
<accession>A0A9P1D5H6</accession>
<dbReference type="EMBL" id="CAMXCT030003239">
    <property type="protein sequence ID" value="CAL4790603.1"/>
    <property type="molecule type" value="Genomic_DNA"/>
</dbReference>
<comment type="caution">
    <text evidence="7">The sequence shown here is derived from an EMBL/GenBank/DDBJ whole genome shotgun (WGS) entry which is preliminary data.</text>
</comment>
<gene>
    <name evidence="7" type="ORF">C1SCF055_LOCUS29171</name>
</gene>
<evidence type="ECO:0000256" key="1">
    <source>
        <dbReference type="ARBA" id="ARBA00011079"/>
    </source>
</evidence>
<evidence type="ECO:0000256" key="4">
    <source>
        <dbReference type="ARBA" id="ARBA00022801"/>
    </source>
</evidence>